<evidence type="ECO:0000313" key="2">
    <source>
        <dbReference type="Ensembl" id="ENSMPUP00000002652.1"/>
    </source>
</evidence>
<evidence type="ECO:0000256" key="1">
    <source>
        <dbReference type="SAM" id="MobiDB-lite"/>
    </source>
</evidence>
<dbReference type="Ensembl" id="ENSMPUT00000002707.1">
    <property type="protein sequence ID" value="ENSMPUP00000002652.1"/>
    <property type="gene ID" value="ENSMPUG00000002680.1"/>
</dbReference>
<dbReference type="EMBL" id="AEYP01097306">
    <property type="status" value="NOT_ANNOTATED_CDS"/>
    <property type="molecule type" value="Genomic_DNA"/>
</dbReference>
<dbReference type="InParanoid" id="M3XUA2"/>
<sequence>MWGRVGGSRLQARLPGRAPDRAGSQVPRSRPEPKAEALTVRAPRRPHSSTRVSAVSQGKRRNPTTSPAPVSLDSRIGHRGAGRRVWLAASRTRGSRTRGSRRPRASSDPAFRGCPRPRPQRQQGFLKMTSGAPGGSEGQASAFGRGHDPGVQG</sequence>
<name>M3XUA2_MUSPF</name>
<feature type="region of interest" description="Disordered" evidence="1">
    <location>
        <begin position="1"/>
        <end position="153"/>
    </location>
</feature>
<organism evidence="2">
    <name type="scientific">Mustela putorius furo</name>
    <name type="common">European domestic ferret</name>
    <name type="synonym">Mustela furo</name>
    <dbReference type="NCBI Taxonomy" id="9669"/>
    <lineage>
        <taxon>Eukaryota</taxon>
        <taxon>Metazoa</taxon>
        <taxon>Chordata</taxon>
        <taxon>Craniata</taxon>
        <taxon>Vertebrata</taxon>
        <taxon>Euteleostomi</taxon>
        <taxon>Mammalia</taxon>
        <taxon>Eutheria</taxon>
        <taxon>Laurasiatheria</taxon>
        <taxon>Carnivora</taxon>
        <taxon>Caniformia</taxon>
        <taxon>Musteloidea</taxon>
        <taxon>Mustelidae</taxon>
        <taxon>Mustelinae</taxon>
        <taxon>Mustela</taxon>
    </lineage>
</organism>
<dbReference type="EMBL" id="AEYP01097308">
    <property type="status" value="NOT_ANNOTATED_CDS"/>
    <property type="molecule type" value="Genomic_DNA"/>
</dbReference>
<reference evidence="2" key="1">
    <citation type="submission" date="2024-06" db="UniProtKB">
        <authorList>
            <consortium name="Ensembl"/>
        </authorList>
    </citation>
    <scope>IDENTIFICATION</scope>
</reference>
<dbReference type="AlphaFoldDB" id="M3XUA2"/>
<feature type="compositionally biased region" description="Basic residues" evidence="1">
    <location>
        <begin position="93"/>
        <end position="104"/>
    </location>
</feature>
<proteinExistence type="predicted"/>
<protein>
    <submittedName>
        <fullName evidence="2">Uncharacterized protein</fullName>
    </submittedName>
</protein>
<accession>M3XUA2</accession>
<dbReference type="HOGENOM" id="CLU_1712697_0_0_1"/>
<dbReference type="EMBL" id="AEYP01097307">
    <property type="status" value="NOT_ANNOTATED_CDS"/>
    <property type="molecule type" value="Genomic_DNA"/>
</dbReference>